<organism evidence="1 2">
    <name type="scientific">Paenibacillus vulneris</name>
    <dbReference type="NCBI Taxonomy" id="1133364"/>
    <lineage>
        <taxon>Bacteria</taxon>
        <taxon>Bacillati</taxon>
        <taxon>Bacillota</taxon>
        <taxon>Bacilli</taxon>
        <taxon>Bacillales</taxon>
        <taxon>Paenibacillaceae</taxon>
        <taxon>Paenibacillus</taxon>
    </lineage>
</organism>
<accession>A0ABW3UK20</accession>
<comment type="caution">
    <text evidence="1">The sequence shown here is derived from an EMBL/GenBank/DDBJ whole genome shotgun (WGS) entry which is preliminary data.</text>
</comment>
<proteinExistence type="predicted"/>
<gene>
    <name evidence="1" type="ORF">ACFQ4B_10970</name>
</gene>
<dbReference type="SUPFAM" id="SSF53795">
    <property type="entry name" value="PEP carboxykinase-like"/>
    <property type="match status" value="1"/>
</dbReference>
<reference evidence="2" key="1">
    <citation type="journal article" date="2019" name="Int. J. Syst. Evol. Microbiol.">
        <title>The Global Catalogue of Microorganisms (GCM) 10K type strain sequencing project: providing services to taxonomists for standard genome sequencing and annotation.</title>
        <authorList>
            <consortium name="The Broad Institute Genomics Platform"/>
            <consortium name="The Broad Institute Genome Sequencing Center for Infectious Disease"/>
            <person name="Wu L."/>
            <person name="Ma J."/>
        </authorList>
    </citation>
    <scope>NUCLEOTIDE SEQUENCE [LARGE SCALE GENOMIC DNA]</scope>
    <source>
        <strain evidence="2">CCUG 53270</strain>
    </source>
</reference>
<evidence type="ECO:0000313" key="1">
    <source>
        <dbReference type="EMBL" id="MFD1220644.1"/>
    </source>
</evidence>
<dbReference type="RefSeq" id="WP_345587235.1">
    <property type="nucleotide sequence ID" value="NZ_BAABJG010000006.1"/>
</dbReference>
<keyword evidence="2" id="KW-1185">Reference proteome</keyword>
<dbReference type="InterPro" id="IPR027417">
    <property type="entry name" value="P-loop_NTPase"/>
</dbReference>
<name>A0ABW3UK20_9BACL</name>
<evidence type="ECO:0000313" key="2">
    <source>
        <dbReference type="Proteomes" id="UP001597180"/>
    </source>
</evidence>
<protein>
    <submittedName>
        <fullName evidence="1">Aldolase</fullName>
    </submittedName>
</protein>
<sequence length="310" mass="34483">MLQTKHEVIYEAFGFRIASEIPLPELPCETRRMDGSEADIEIRKGDKGKLADKLYESPFMHVVEEGEVFFYVPDTAYYSIRDGRLITVSPVIGADEDLIRLYVLGTCMGALLMQRGILPLHGSAVAINGKVYAIVGESGAGKSTLASTFLSQGYSLVSDDLIAVTLSGEGKQPVVTPSYPQQKLWQDSLDHLGMAAGEYRSIYGRETKFCVPVASHYVTSPLPLAGVIELVKTENELRLAPIGKLDKLQTLFCHTFRPFLIPRLGLMEWHFQTTSAIANHLSMYQLRRPETRFTAPQLVNLILDTLSRED</sequence>
<dbReference type="EMBL" id="JBHTLU010000013">
    <property type="protein sequence ID" value="MFD1220644.1"/>
    <property type="molecule type" value="Genomic_DNA"/>
</dbReference>
<dbReference type="Gene3D" id="3.40.50.300">
    <property type="entry name" value="P-loop containing nucleotide triphosphate hydrolases"/>
    <property type="match status" value="1"/>
</dbReference>
<dbReference type="Proteomes" id="UP001597180">
    <property type="component" value="Unassembled WGS sequence"/>
</dbReference>